<reference evidence="1" key="1">
    <citation type="submission" date="2020-04" db="EMBL/GenBank/DDBJ databases">
        <authorList>
            <person name="Chiriac C."/>
            <person name="Salcher M."/>
            <person name="Ghai R."/>
            <person name="Kavagutti S V."/>
        </authorList>
    </citation>
    <scope>NUCLEOTIDE SEQUENCE</scope>
</reference>
<name>A0A6J5LM51_9CAUD</name>
<dbReference type="EMBL" id="LR796288">
    <property type="protein sequence ID" value="CAB4134622.1"/>
    <property type="molecule type" value="Genomic_DNA"/>
</dbReference>
<protein>
    <submittedName>
        <fullName evidence="1">Uncharacterized protein</fullName>
    </submittedName>
</protein>
<sequence length="309" mass="33627">MIRNLKFDLDVDTNALLCPNPDEFYSKAYLTEDIADNYRTLPGIKSATKLANVTFGNLLAPSTCNFSAPTDNLDAITIDVCALSAMSQICQFEIEQSFLALQMSQGSNGDFTVASFMSYYWNEMAGRIGNDLELIRWQGDTESEDAVLSLCDGYLKKLCADVDVVGLYTDAITSSNVLARMTSVLQASPTAVQSKRNDLRLFVSSDVFVNYQIAAASGNTLTYVTAPLAPTFLGIKIVLAEGMPVNTMVLALKTDLIYAFDAEGDAKALKAVNLADTVAEPYLRTRANLKAGFSYTNPSQIVVYSVCFD</sequence>
<organism evidence="1">
    <name type="scientific">uncultured Caudovirales phage</name>
    <dbReference type="NCBI Taxonomy" id="2100421"/>
    <lineage>
        <taxon>Viruses</taxon>
        <taxon>Duplodnaviria</taxon>
        <taxon>Heunggongvirae</taxon>
        <taxon>Uroviricota</taxon>
        <taxon>Caudoviricetes</taxon>
        <taxon>Peduoviridae</taxon>
        <taxon>Maltschvirus</taxon>
        <taxon>Maltschvirus maltsch</taxon>
    </lineage>
</organism>
<gene>
    <name evidence="1" type="ORF">UFOVP280_41</name>
</gene>
<proteinExistence type="predicted"/>
<evidence type="ECO:0000313" key="1">
    <source>
        <dbReference type="EMBL" id="CAB4134622.1"/>
    </source>
</evidence>
<accession>A0A6J5LM51</accession>